<dbReference type="AlphaFoldDB" id="A0ABD1F124"/>
<organism evidence="2 3">
    <name type="scientific">Hypothenemus hampei</name>
    <name type="common">Coffee berry borer</name>
    <dbReference type="NCBI Taxonomy" id="57062"/>
    <lineage>
        <taxon>Eukaryota</taxon>
        <taxon>Metazoa</taxon>
        <taxon>Ecdysozoa</taxon>
        <taxon>Arthropoda</taxon>
        <taxon>Hexapoda</taxon>
        <taxon>Insecta</taxon>
        <taxon>Pterygota</taxon>
        <taxon>Neoptera</taxon>
        <taxon>Endopterygota</taxon>
        <taxon>Coleoptera</taxon>
        <taxon>Polyphaga</taxon>
        <taxon>Cucujiformia</taxon>
        <taxon>Curculionidae</taxon>
        <taxon>Scolytinae</taxon>
        <taxon>Hypothenemus</taxon>
    </lineage>
</organism>
<reference evidence="2 3" key="1">
    <citation type="submission" date="2024-05" db="EMBL/GenBank/DDBJ databases">
        <title>Genetic variation in Jamaican populations of the coffee berry borer (Hypothenemus hampei).</title>
        <authorList>
            <person name="Errbii M."/>
            <person name="Myrie A."/>
        </authorList>
    </citation>
    <scope>NUCLEOTIDE SEQUENCE [LARGE SCALE GENOMIC DNA]</scope>
    <source>
        <strain evidence="2">JA-Hopewell-2020-01-JO</strain>
        <tissue evidence="2">Whole body</tissue>
    </source>
</reference>
<feature type="signal peptide" evidence="1">
    <location>
        <begin position="1"/>
        <end position="21"/>
    </location>
</feature>
<evidence type="ECO:0000313" key="3">
    <source>
        <dbReference type="Proteomes" id="UP001566132"/>
    </source>
</evidence>
<dbReference type="EMBL" id="JBDJPC010000003">
    <property type="protein sequence ID" value="KAL1508953.1"/>
    <property type="molecule type" value="Genomic_DNA"/>
</dbReference>
<evidence type="ECO:0008006" key="4">
    <source>
        <dbReference type="Google" id="ProtNLM"/>
    </source>
</evidence>
<evidence type="ECO:0000313" key="2">
    <source>
        <dbReference type="EMBL" id="KAL1508953.1"/>
    </source>
</evidence>
<evidence type="ECO:0000256" key="1">
    <source>
        <dbReference type="SAM" id="SignalP"/>
    </source>
</evidence>
<gene>
    <name evidence="2" type="ORF">ABEB36_003767</name>
</gene>
<accession>A0ABD1F124</accession>
<name>A0ABD1F124_HYPHA</name>
<proteinExistence type="predicted"/>
<comment type="caution">
    <text evidence="2">The sequence shown here is derived from an EMBL/GenBank/DDBJ whole genome shotgun (WGS) entry which is preliminary data.</text>
</comment>
<dbReference type="Proteomes" id="UP001566132">
    <property type="component" value="Unassembled WGS sequence"/>
</dbReference>
<sequence>MNKELLVTVIILGVVWGEAETCNFCGSECQLACGTRHFRSCCFNYLKKRNNPEPLTASLDPILRLELWFARSKYPYFQSGFMVESLIDVLDDPDDINGQHQSI</sequence>
<keyword evidence="1" id="KW-0732">Signal</keyword>
<protein>
    <recommendedName>
        <fullName evidence="4">Trissin</fullName>
    </recommendedName>
</protein>
<feature type="chain" id="PRO_5044801833" description="Trissin" evidence="1">
    <location>
        <begin position="22"/>
        <end position="103"/>
    </location>
</feature>
<keyword evidence="3" id="KW-1185">Reference proteome</keyword>